<dbReference type="EMBL" id="PFXF01000022">
    <property type="protein sequence ID" value="PJA32780.1"/>
    <property type="molecule type" value="Genomic_DNA"/>
</dbReference>
<dbReference type="GO" id="GO:1990904">
    <property type="term" value="C:ribonucleoprotein complex"/>
    <property type="evidence" value="ECO:0007669"/>
    <property type="project" value="UniProtKB-KW"/>
</dbReference>
<dbReference type="InterPro" id="IPR036049">
    <property type="entry name" value="Ribosomal_uL29_sf"/>
</dbReference>
<evidence type="ECO:0000313" key="7">
    <source>
        <dbReference type="Proteomes" id="UP000230758"/>
    </source>
</evidence>
<keyword evidence="2 6" id="KW-0689">Ribosomal protein</keyword>
<accession>A0A2M7WS02</accession>
<evidence type="ECO:0000256" key="2">
    <source>
        <dbReference type="ARBA" id="ARBA00022980"/>
    </source>
</evidence>
<proteinExistence type="inferred from homology"/>
<comment type="similarity">
    <text evidence="1">Belongs to the universal ribosomal protein uL29 family.</text>
</comment>
<dbReference type="Pfam" id="PF00831">
    <property type="entry name" value="Ribosomal_L29"/>
    <property type="match status" value="1"/>
</dbReference>
<evidence type="ECO:0000256" key="3">
    <source>
        <dbReference type="ARBA" id="ARBA00023274"/>
    </source>
</evidence>
<name>A0A2M7WS02_9BACT</name>
<evidence type="ECO:0000256" key="5">
    <source>
        <dbReference type="ARBA" id="ARBA00035476"/>
    </source>
</evidence>
<comment type="caution">
    <text evidence="6">The sequence shown here is derived from an EMBL/GenBank/DDBJ whole genome shotgun (WGS) entry which is preliminary data.</text>
</comment>
<dbReference type="NCBIfam" id="TIGR00012">
    <property type="entry name" value="L29"/>
    <property type="match status" value="1"/>
</dbReference>
<organism evidence="6 7">
    <name type="scientific">Candidatus Zambryskibacteria bacterium CG_4_9_14_3_um_filter_42_15</name>
    <dbReference type="NCBI Taxonomy" id="1975112"/>
    <lineage>
        <taxon>Bacteria</taxon>
        <taxon>Candidatus Zambryskiibacteriota</taxon>
    </lineage>
</organism>
<evidence type="ECO:0000256" key="4">
    <source>
        <dbReference type="ARBA" id="ARBA00035204"/>
    </source>
</evidence>
<evidence type="ECO:0000313" key="6">
    <source>
        <dbReference type="EMBL" id="PJA32780.1"/>
    </source>
</evidence>
<dbReference type="Gene3D" id="1.10.287.310">
    <property type="match status" value="1"/>
</dbReference>
<dbReference type="InterPro" id="IPR001854">
    <property type="entry name" value="Ribosomal_uL29"/>
</dbReference>
<evidence type="ECO:0000256" key="1">
    <source>
        <dbReference type="ARBA" id="ARBA00009254"/>
    </source>
</evidence>
<dbReference type="AlphaFoldDB" id="A0A2M7WS02"/>
<reference evidence="7" key="1">
    <citation type="submission" date="2017-09" db="EMBL/GenBank/DDBJ databases">
        <title>Depth-based differentiation of microbial function through sediment-hosted aquifers and enrichment of novel symbionts in the deep terrestrial subsurface.</title>
        <authorList>
            <person name="Probst A.J."/>
            <person name="Ladd B."/>
            <person name="Jarett J.K."/>
            <person name="Geller-Mcgrath D.E."/>
            <person name="Sieber C.M.K."/>
            <person name="Emerson J.B."/>
            <person name="Anantharaman K."/>
            <person name="Thomas B.C."/>
            <person name="Malmstrom R."/>
            <person name="Stieglmeier M."/>
            <person name="Klingl A."/>
            <person name="Woyke T."/>
            <person name="Ryan C.M."/>
            <person name="Banfield J.F."/>
        </authorList>
    </citation>
    <scope>NUCLEOTIDE SEQUENCE [LARGE SCALE GENOMIC DNA]</scope>
</reference>
<dbReference type="GO" id="GO:0005840">
    <property type="term" value="C:ribosome"/>
    <property type="evidence" value="ECO:0007669"/>
    <property type="project" value="UniProtKB-KW"/>
</dbReference>
<protein>
    <recommendedName>
        <fullName evidence="4">Large ribosomal subunit protein uL29</fullName>
    </recommendedName>
    <alternativeName>
        <fullName evidence="5">50S ribosomal protein L29</fullName>
    </alternativeName>
</protein>
<dbReference type="GO" id="GO:0006412">
    <property type="term" value="P:translation"/>
    <property type="evidence" value="ECO:0007669"/>
    <property type="project" value="InterPro"/>
</dbReference>
<sequence>MKKTNYKGKPKQDLIKTLGEKRENLRKIRFGTTGSKTRNVKETASLRKEVARIMTELTSIRQVGVDKK</sequence>
<keyword evidence="3" id="KW-0687">Ribonucleoprotein</keyword>
<dbReference type="SUPFAM" id="SSF46561">
    <property type="entry name" value="Ribosomal protein L29 (L29p)"/>
    <property type="match status" value="1"/>
</dbReference>
<gene>
    <name evidence="6" type="primary">rpmC</name>
    <name evidence="6" type="ORF">CO185_01655</name>
</gene>
<dbReference type="Proteomes" id="UP000230758">
    <property type="component" value="Unassembled WGS sequence"/>
</dbReference>
<dbReference type="GO" id="GO:0003735">
    <property type="term" value="F:structural constituent of ribosome"/>
    <property type="evidence" value="ECO:0007669"/>
    <property type="project" value="InterPro"/>
</dbReference>